<reference evidence="2 3" key="1">
    <citation type="submission" date="2018-12" db="EMBL/GenBank/DDBJ databases">
        <authorList>
            <person name="Almail A."/>
            <person name="Dorhout K.E."/>
            <person name="Johnson J."/>
            <person name="Jorgensen H.J."/>
            <person name="Tolsma S."/>
            <person name="Garlena R.A."/>
            <person name="Russell D.A."/>
            <person name="Pope W.H."/>
            <person name="Jacobs-Sera D."/>
            <person name="Hatfull G.F."/>
        </authorList>
    </citation>
    <scope>NUCLEOTIDE SEQUENCE [LARGE SCALE GENOMIC DNA]</scope>
</reference>
<accession>A0A3S9UQP6</accession>
<evidence type="ECO:0000256" key="1">
    <source>
        <dbReference type="SAM" id="MobiDB-lite"/>
    </source>
</evidence>
<name>A0A3S9UQP6_9CAUD</name>
<gene>
    <name evidence="2" type="primary">70</name>
    <name evidence="2" type="ORF">SEA_DRLUPO_70</name>
</gene>
<evidence type="ECO:0000313" key="3">
    <source>
        <dbReference type="Proteomes" id="UP000288363"/>
    </source>
</evidence>
<keyword evidence="3" id="KW-1185">Reference proteome</keyword>
<proteinExistence type="predicted"/>
<dbReference type="KEGG" id="vg:55613029"/>
<dbReference type="GeneID" id="55613029"/>
<dbReference type="RefSeq" id="YP_009842768.1">
    <property type="nucleotide sequence ID" value="NC_048743.1"/>
</dbReference>
<feature type="compositionally biased region" description="Basic and acidic residues" evidence="1">
    <location>
        <begin position="114"/>
        <end position="134"/>
    </location>
</feature>
<feature type="region of interest" description="Disordered" evidence="1">
    <location>
        <begin position="77"/>
        <end position="134"/>
    </location>
</feature>
<organism evidence="2 3">
    <name type="scientific">Mycobacterium phage DrLupo</name>
    <dbReference type="NCBI Taxonomy" id="2499037"/>
    <lineage>
        <taxon>Viruses</taxon>
        <taxon>Duplodnaviria</taxon>
        <taxon>Heunggongvirae</taxon>
        <taxon>Uroviricota</taxon>
        <taxon>Caudoviricetes</taxon>
        <taxon>Barnyardvirus</taxon>
        <taxon>Barnyardvirus drlupo</taxon>
    </lineage>
</organism>
<evidence type="ECO:0000313" key="2">
    <source>
        <dbReference type="EMBL" id="AZS12606.1"/>
    </source>
</evidence>
<dbReference type="Proteomes" id="UP000288363">
    <property type="component" value="Segment"/>
</dbReference>
<protein>
    <submittedName>
        <fullName evidence="2">Uncharacterized protein</fullName>
    </submittedName>
</protein>
<dbReference type="EMBL" id="MK279909">
    <property type="protein sequence ID" value="AZS12606.1"/>
    <property type="molecule type" value="Genomic_DNA"/>
</dbReference>
<sequence>MSQWPIYVWLGGLTAQSIAVEWRNWRTFRPARALITAETERKVAHTKAFEKLTDPDQILEEFEASGERNAKQIEAIQAGRTTEPREGAGPHAIIHRPRKMRPVTPRRWNPPADYSDRVRDMTERRNRGEGYPDA</sequence>